<comment type="caution">
    <text evidence="2">The sequence shown here is derived from an EMBL/GenBank/DDBJ whole genome shotgun (WGS) entry which is preliminary data.</text>
</comment>
<keyword evidence="1" id="KW-0472">Membrane</keyword>
<keyword evidence="1" id="KW-0812">Transmembrane</keyword>
<evidence type="ECO:0000313" key="3">
    <source>
        <dbReference type="Proteomes" id="UP000635477"/>
    </source>
</evidence>
<evidence type="ECO:0000256" key="1">
    <source>
        <dbReference type="SAM" id="Phobius"/>
    </source>
</evidence>
<dbReference type="EMBL" id="JABEYC010000588">
    <property type="protein sequence ID" value="KAF4975928.1"/>
    <property type="molecule type" value="Genomic_DNA"/>
</dbReference>
<feature type="transmembrane region" description="Helical" evidence="1">
    <location>
        <begin position="48"/>
        <end position="68"/>
    </location>
</feature>
<reference evidence="2" key="2">
    <citation type="submission" date="2020-05" db="EMBL/GenBank/DDBJ databases">
        <authorList>
            <person name="Kim H.-S."/>
            <person name="Proctor R.H."/>
            <person name="Brown D.W."/>
        </authorList>
    </citation>
    <scope>NUCLEOTIDE SEQUENCE</scope>
    <source>
        <strain evidence="2">NRRL 22465</strain>
    </source>
</reference>
<proteinExistence type="predicted"/>
<keyword evidence="3" id="KW-1185">Reference proteome</keyword>
<keyword evidence="1" id="KW-1133">Transmembrane helix</keyword>
<sequence>MGFHNHITTPFAWVLRRLGVFDHHPPAPEEQPGPQVDNWAKYTTDGYIYFYLAVGTVLVMVAVLICSAKRQVAGIRRMRREIAAEDLEDFVAEEELASD</sequence>
<dbReference type="Proteomes" id="UP000635477">
    <property type="component" value="Unassembled WGS sequence"/>
</dbReference>
<evidence type="ECO:0000313" key="2">
    <source>
        <dbReference type="EMBL" id="KAF4975928.1"/>
    </source>
</evidence>
<organism evidence="2 3">
    <name type="scientific">Fusarium zealandicum</name>
    <dbReference type="NCBI Taxonomy" id="1053134"/>
    <lineage>
        <taxon>Eukaryota</taxon>
        <taxon>Fungi</taxon>
        <taxon>Dikarya</taxon>
        <taxon>Ascomycota</taxon>
        <taxon>Pezizomycotina</taxon>
        <taxon>Sordariomycetes</taxon>
        <taxon>Hypocreomycetidae</taxon>
        <taxon>Hypocreales</taxon>
        <taxon>Nectriaceae</taxon>
        <taxon>Fusarium</taxon>
        <taxon>Fusarium staphyleae species complex</taxon>
    </lineage>
</organism>
<name>A0A8H4UGK4_9HYPO</name>
<reference evidence="2" key="1">
    <citation type="journal article" date="2020" name="BMC Genomics">
        <title>Correction to: Identification and distribution of gene clusters required for synthesis of sphingolipid metabolism inhibitors in diverse species of the filamentous fungus Fusarium.</title>
        <authorList>
            <person name="Kim H.S."/>
            <person name="Lohmar J.M."/>
            <person name="Busman M."/>
            <person name="Brown D.W."/>
            <person name="Naumann T.A."/>
            <person name="Divon H.H."/>
            <person name="Lysoe E."/>
            <person name="Uhlig S."/>
            <person name="Proctor R.H."/>
        </authorList>
    </citation>
    <scope>NUCLEOTIDE SEQUENCE</scope>
    <source>
        <strain evidence="2">NRRL 22465</strain>
    </source>
</reference>
<accession>A0A8H4UGK4</accession>
<dbReference type="AlphaFoldDB" id="A0A8H4UGK4"/>
<gene>
    <name evidence="2" type="ORF">FZEAL_7345</name>
</gene>
<protein>
    <submittedName>
        <fullName evidence="2">Uncharacterized protein</fullName>
    </submittedName>
</protein>